<dbReference type="Proteomes" id="UP000310158">
    <property type="component" value="Unassembled WGS sequence"/>
</dbReference>
<evidence type="ECO:0000313" key="4">
    <source>
        <dbReference type="Proteomes" id="UP000310158"/>
    </source>
</evidence>
<dbReference type="InterPro" id="IPR045341">
    <property type="entry name" value="DUF6532"/>
</dbReference>
<feature type="domain" description="DUF6532" evidence="2">
    <location>
        <begin position="405"/>
        <end position="489"/>
    </location>
</feature>
<accession>A0A4S4L6C7</accession>
<evidence type="ECO:0000259" key="2">
    <source>
        <dbReference type="Pfam" id="PF20149"/>
    </source>
</evidence>
<comment type="caution">
    <text evidence="3">The sequence shown here is derived from an EMBL/GenBank/DDBJ whole genome shotgun (WGS) entry which is preliminary data.</text>
</comment>
<feature type="compositionally biased region" description="Basic and acidic residues" evidence="1">
    <location>
        <begin position="214"/>
        <end position="224"/>
    </location>
</feature>
<dbReference type="Pfam" id="PF20149">
    <property type="entry name" value="DUF6532"/>
    <property type="match status" value="1"/>
</dbReference>
<feature type="region of interest" description="Disordered" evidence="1">
    <location>
        <begin position="182"/>
        <end position="312"/>
    </location>
</feature>
<feature type="compositionally biased region" description="Basic and acidic residues" evidence="1">
    <location>
        <begin position="257"/>
        <end position="273"/>
    </location>
</feature>
<feature type="compositionally biased region" description="Basic and acidic residues" evidence="1">
    <location>
        <begin position="88"/>
        <end position="158"/>
    </location>
</feature>
<protein>
    <recommendedName>
        <fullName evidence="2">DUF6532 domain-containing protein</fullName>
    </recommendedName>
</protein>
<sequence>MRRTTIFSAGTYSRSQLIEGYRLWYISAQNEPQQSSETMAQTDTSRRTYAEVASPRHSKTSLPPLVNQERNLPSNSSSTRATAVNPRSQEKENVSTRTQRERRPSEKVVANRDEQEEAAHRQEILAANRVERAKRAERKRDKANGIDRPAESDDDARPDSAFISKAVVTKPAAQKALTLVQRRSKVPPPAPAQIQQSQPLLSHPTEASSSSVSEPHDTAQHRFADTSQSPSHYRSRSPADHTRHSRHLFRSHSRSHSRSDSRHRGRHAERSPAIDEDFHDMLDLRNASPPRSRSQSLTTINDQGKRGRSPEDEAIAEISASCVKAQKITENGGRPKASDYDDVAKEVILTATGIYRCLISTLNAFPTPSEEAQFIRIAWDRANEETAQKVPIFLSPVIAKVDLSNKSGLYQHPIVQKIANKSWFNNPRDEGIAYADLFDLLSVEAIALILTAIECGIDAWATGCKIEVPFYGTEYKPLYGRHVKTLKAFWRLDEIHAGVSSTISKDGPMLSESAFAAALKEYEEDSETEEEGDDLD</sequence>
<feature type="compositionally biased region" description="Low complexity" evidence="1">
    <location>
        <begin position="192"/>
        <end position="202"/>
    </location>
</feature>
<feature type="compositionally biased region" description="Polar residues" evidence="1">
    <location>
        <begin position="30"/>
        <end position="43"/>
    </location>
</feature>
<reference evidence="3 4" key="1">
    <citation type="submission" date="2019-02" db="EMBL/GenBank/DDBJ databases">
        <title>Genome sequencing of the rare red list fungi Bondarzewia mesenterica.</title>
        <authorList>
            <person name="Buettner E."/>
            <person name="Kellner H."/>
        </authorList>
    </citation>
    <scope>NUCLEOTIDE SEQUENCE [LARGE SCALE GENOMIC DNA]</scope>
    <source>
        <strain evidence="3 4">DSM 108281</strain>
    </source>
</reference>
<feature type="compositionally biased region" description="Basic residues" evidence="1">
    <location>
        <begin position="243"/>
        <end position="256"/>
    </location>
</feature>
<organism evidence="3 4">
    <name type="scientific">Bondarzewia mesenterica</name>
    <dbReference type="NCBI Taxonomy" id="1095465"/>
    <lineage>
        <taxon>Eukaryota</taxon>
        <taxon>Fungi</taxon>
        <taxon>Dikarya</taxon>
        <taxon>Basidiomycota</taxon>
        <taxon>Agaricomycotina</taxon>
        <taxon>Agaricomycetes</taxon>
        <taxon>Russulales</taxon>
        <taxon>Bondarzewiaceae</taxon>
        <taxon>Bondarzewia</taxon>
    </lineage>
</organism>
<dbReference type="AlphaFoldDB" id="A0A4S4L6C7"/>
<keyword evidence="4" id="KW-1185">Reference proteome</keyword>
<evidence type="ECO:0000313" key="3">
    <source>
        <dbReference type="EMBL" id="THH07052.1"/>
    </source>
</evidence>
<dbReference type="EMBL" id="SGPL01000813">
    <property type="protein sequence ID" value="THH07052.1"/>
    <property type="molecule type" value="Genomic_DNA"/>
</dbReference>
<feature type="compositionally biased region" description="Polar residues" evidence="1">
    <location>
        <begin position="68"/>
        <end position="87"/>
    </location>
</feature>
<gene>
    <name evidence="3" type="ORF">EW146_g9434</name>
</gene>
<proteinExistence type="predicted"/>
<feature type="compositionally biased region" description="Polar residues" evidence="1">
    <location>
        <begin position="289"/>
        <end position="302"/>
    </location>
</feature>
<dbReference type="OrthoDB" id="3257342at2759"/>
<name>A0A4S4L6C7_9AGAM</name>
<evidence type="ECO:0000256" key="1">
    <source>
        <dbReference type="SAM" id="MobiDB-lite"/>
    </source>
</evidence>
<feature type="region of interest" description="Disordered" evidence="1">
    <location>
        <begin position="30"/>
        <end position="158"/>
    </location>
</feature>